<proteinExistence type="predicted"/>
<protein>
    <recommendedName>
        <fullName evidence="5">trypsin</fullName>
        <ecNumber evidence="5">3.4.21.4</ecNumber>
    </recommendedName>
</protein>
<dbReference type="PROSITE" id="PS00134">
    <property type="entry name" value="TRYPSIN_HIS"/>
    <property type="match status" value="1"/>
</dbReference>
<comment type="caution">
    <text evidence="9">The sequence shown here is derived from an EMBL/GenBank/DDBJ whole genome shotgun (WGS) entry which is preliminary data.</text>
</comment>
<evidence type="ECO:0000256" key="3">
    <source>
        <dbReference type="ARBA" id="ARBA00022825"/>
    </source>
</evidence>
<evidence type="ECO:0000256" key="5">
    <source>
        <dbReference type="ARBA" id="ARBA00038868"/>
    </source>
</evidence>
<feature type="non-terminal residue" evidence="9">
    <location>
        <position position="247"/>
    </location>
</feature>
<feature type="domain" description="Peptidase S1" evidence="8">
    <location>
        <begin position="23"/>
        <end position="219"/>
    </location>
</feature>
<evidence type="ECO:0000256" key="7">
    <source>
        <dbReference type="SAM" id="SignalP"/>
    </source>
</evidence>
<feature type="chain" id="PRO_5047249606" description="trypsin" evidence="7">
    <location>
        <begin position="16"/>
        <end position="247"/>
    </location>
</feature>
<dbReference type="InterPro" id="IPR043504">
    <property type="entry name" value="Peptidase_S1_PA_chymotrypsin"/>
</dbReference>
<evidence type="ECO:0000256" key="1">
    <source>
        <dbReference type="ARBA" id="ARBA00022670"/>
    </source>
</evidence>
<dbReference type="EMBL" id="JAHFZB010000040">
    <property type="protein sequence ID" value="KAK6469103.1"/>
    <property type="molecule type" value="Genomic_DNA"/>
</dbReference>
<dbReference type="Pfam" id="PF00089">
    <property type="entry name" value="Trypsin"/>
    <property type="match status" value="1"/>
</dbReference>
<dbReference type="SMART" id="SM00020">
    <property type="entry name" value="Tryp_SPc"/>
    <property type="match status" value="1"/>
</dbReference>
<evidence type="ECO:0000256" key="4">
    <source>
        <dbReference type="ARBA" id="ARBA00036320"/>
    </source>
</evidence>
<dbReference type="Proteomes" id="UP001369086">
    <property type="component" value="Unassembled WGS sequence"/>
</dbReference>
<dbReference type="InterPro" id="IPR001254">
    <property type="entry name" value="Trypsin_dom"/>
</dbReference>
<keyword evidence="10" id="KW-1185">Reference proteome</keyword>
<gene>
    <name evidence="9" type="ORF">HHUSO_G32502</name>
</gene>
<organism evidence="9 10">
    <name type="scientific">Huso huso</name>
    <name type="common">Beluga</name>
    <name type="synonym">Acipenser huso</name>
    <dbReference type="NCBI Taxonomy" id="61971"/>
    <lineage>
        <taxon>Eukaryota</taxon>
        <taxon>Metazoa</taxon>
        <taxon>Chordata</taxon>
        <taxon>Craniata</taxon>
        <taxon>Vertebrata</taxon>
        <taxon>Euteleostomi</taxon>
        <taxon>Actinopterygii</taxon>
        <taxon>Chondrostei</taxon>
        <taxon>Acipenseriformes</taxon>
        <taxon>Acipenseridae</taxon>
        <taxon>Huso</taxon>
    </lineage>
</organism>
<dbReference type="CDD" id="cd00190">
    <property type="entry name" value="Tryp_SPc"/>
    <property type="match status" value="1"/>
</dbReference>
<dbReference type="InterPro" id="IPR018114">
    <property type="entry name" value="TRYPSIN_HIS"/>
</dbReference>
<sequence length="247" mass="27323">MKPIIILFLLGAAAAAPVEDERIIGGYECHPHSQPWQVSINIGYHYCGASLISDQWVLSAAHCWRNPYTQFAVLGDHHIWKHEGTEQFVTVDEIYWHSRYDYQTLDHDIMLMKLSHPVTVNEYVRPVPLPKGCPAAGDMCIVSGWGNIITDGVFNPFNLQCVDVPILSDADCENSHPGQISSTMGVRGTWRGARTPVRVTLGVRWYVTGRSRASCPGGTAVRRSITPGSTPRSAPWCPGSKPSCMHI</sequence>
<dbReference type="InterPro" id="IPR001314">
    <property type="entry name" value="Peptidase_S1A"/>
</dbReference>
<feature type="region of interest" description="Disordered" evidence="6">
    <location>
        <begin position="216"/>
        <end position="247"/>
    </location>
</feature>
<dbReference type="InterPro" id="IPR009003">
    <property type="entry name" value="Peptidase_S1_PA"/>
</dbReference>
<dbReference type="Gene3D" id="2.40.10.10">
    <property type="entry name" value="Trypsin-like serine proteases"/>
    <property type="match status" value="2"/>
</dbReference>
<keyword evidence="1" id="KW-0645">Protease</keyword>
<dbReference type="SUPFAM" id="SSF50494">
    <property type="entry name" value="Trypsin-like serine proteases"/>
    <property type="match status" value="1"/>
</dbReference>
<evidence type="ECO:0000313" key="9">
    <source>
        <dbReference type="EMBL" id="KAK6469103.1"/>
    </source>
</evidence>
<name>A0ABR0Y957_HUSHU</name>
<dbReference type="InterPro" id="IPR050127">
    <property type="entry name" value="Serine_Proteases_S1"/>
</dbReference>
<evidence type="ECO:0000256" key="6">
    <source>
        <dbReference type="SAM" id="MobiDB-lite"/>
    </source>
</evidence>
<dbReference type="PROSITE" id="PS50240">
    <property type="entry name" value="TRYPSIN_DOM"/>
    <property type="match status" value="1"/>
</dbReference>
<evidence type="ECO:0000313" key="10">
    <source>
        <dbReference type="Proteomes" id="UP001369086"/>
    </source>
</evidence>
<dbReference type="PANTHER" id="PTHR24264">
    <property type="entry name" value="TRYPSIN-RELATED"/>
    <property type="match status" value="1"/>
</dbReference>
<dbReference type="EC" id="3.4.21.4" evidence="5"/>
<feature type="signal peptide" evidence="7">
    <location>
        <begin position="1"/>
        <end position="15"/>
    </location>
</feature>
<reference evidence="9 10" key="1">
    <citation type="submission" date="2021-05" db="EMBL/GenBank/DDBJ databases">
        <authorList>
            <person name="Zahm M."/>
            <person name="Klopp C."/>
            <person name="Cabau C."/>
            <person name="Kuhl H."/>
            <person name="Suciu R."/>
            <person name="Ciorpac M."/>
            <person name="Holostenco D."/>
            <person name="Gessner J."/>
            <person name="Wuertz S."/>
            <person name="Hohne C."/>
            <person name="Stock M."/>
            <person name="Gislard M."/>
            <person name="Lluch J."/>
            <person name="Milhes M."/>
            <person name="Lampietro C."/>
            <person name="Lopez Roques C."/>
            <person name="Donnadieu C."/>
            <person name="Du K."/>
            <person name="Schartl M."/>
            <person name="Guiguen Y."/>
        </authorList>
    </citation>
    <scope>NUCLEOTIDE SEQUENCE [LARGE SCALE GENOMIC DNA]</scope>
    <source>
        <strain evidence="9">Hh-F2</strain>
        <tissue evidence="9">Blood</tissue>
    </source>
</reference>
<keyword evidence="7" id="KW-0732">Signal</keyword>
<evidence type="ECO:0000259" key="8">
    <source>
        <dbReference type="PROSITE" id="PS50240"/>
    </source>
</evidence>
<keyword evidence="3" id="KW-0720">Serine protease</keyword>
<dbReference type="PANTHER" id="PTHR24264:SF68">
    <property type="entry name" value="TRYPSIN-3-LIKE"/>
    <property type="match status" value="1"/>
</dbReference>
<evidence type="ECO:0000256" key="2">
    <source>
        <dbReference type="ARBA" id="ARBA00022801"/>
    </source>
</evidence>
<comment type="catalytic activity">
    <reaction evidence="4">
        <text>Preferential cleavage: Arg-|-Xaa, Lys-|-Xaa.</text>
        <dbReference type="EC" id="3.4.21.4"/>
    </reaction>
</comment>
<accession>A0ABR0Y957</accession>
<dbReference type="PRINTS" id="PR00722">
    <property type="entry name" value="CHYMOTRYPSIN"/>
</dbReference>
<keyword evidence="2" id="KW-0378">Hydrolase</keyword>